<keyword evidence="6" id="KW-0067">ATP-binding</keyword>
<accession>A0A1H5TND9</accession>
<dbReference type="EMBL" id="FNUK01000006">
    <property type="protein sequence ID" value="SEF64372.1"/>
    <property type="molecule type" value="Genomic_DNA"/>
</dbReference>
<dbReference type="RefSeq" id="WP_423236631.1">
    <property type="nucleotide sequence ID" value="NZ_FNUK01000006.1"/>
</dbReference>
<dbReference type="InterPro" id="IPR019491">
    <property type="entry name" value="Lipoate_protein_ligase_C"/>
</dbReference>
<reference evidence="10" key="1">
    <citation type="submission" date="2016-10" db="EMBL/GenBank/DDBJ databases">
        <authorList>
            <person name="Varghese N."/>
            <person name="Submissions S."/>
        </authorList>
    </citation>
    <scope>NUCLEOTIDE SEQUENCE [LARGE SCALE GENOMIC DNA]</scope>
    <source>
        <strain evidence="10">DSM 5463</strain>
    </source>
</reference>
<dbReference type="Proteomes" id="UP000242850">
    <property type="component" value="Unassembled WGS sequence"/>
</dbReference>
<dbReference type="Gene3D" id="3.30.930.10">
    <property type="entry name" value="Bira Bifunctional Protein, Domain 2"/>
    <property type="match status" value="1"/>
</dbReference>
<dbReference type="Pfam" id="PF21948">
    <property type="entry name" value="LplA-B_cat"/>
    <property type="match status" value="1"/>
</dbReference>
<evidence type="ECO:0000259" key="8">
    <source>
        <dbReference type="PROSITE" id="PS51733"/>
    </source>
</evidence>
<comment type="catalytic activity">
    <reaction evidence="7">
        <text>L-lysyl-[lipoyl-carrier protein] + (R)-lipoate + ATP = N(6)-[(R)-lipoyl]-L-lysyl-[lipoyl-carrier protein] + AMP + diphosphate + H(+)</text>
        <dbReference type="Rhea" id="RHEA:49288"/>
        <dbReference type="Rhea" id="RHEA-COMP:10500"/>
        <dbReference type="Rhea" id="RHEA-COMP:10502"/>
        <dbReference type="ChEBI" id="CHEBI:15378"/>
        <dbReference type="ChEBI" id="CHEBI:29969"/>
        <dbReference type="ChEBI" id="CHEBI:30616"/>
        <dbReference type="ChEBI" id="CHEBI:33019"/>
        <dbReference type="ChEBI" id="CHEBI:83088"/>
        <dbReference type="ChEBI" id="CHEBI:83099"/>
        <dbReference type="ChEBI" id="CHEBI:456215"/>
        <dbReference type="EC" id="6.3.1.20"/>
    </reaction>
</comment>
<protein>
    <recommendedName>
        <fullName evidence="3">lipoate--protein ligase</fullName>
        <ecNumber evidence="3">6.3.1.20</ecNumber>
    </recommendedName>
</protein>
<dbReference type="PANTHER" id="PTHR12561:SF3">
    <property type="entry name" value="LIPOYLTRANSFERASE 1, MITOCHONDRIAL"/>
    <property type="match status" value="1"/>
</dbReference>
<dbReference type="EC" id="6.3.1.20" evidence="3"/>
<keyword evidence="5" id="KW-0547">Nucleotide-binding</keyword>
<dbReference type="CDD" id="cd16443">
    <property type="entry name" value="LplA"/>
    <property type="match status" value="1"/>
</dbReference>
<dbReference type="InterPro" id="IPR004143">
    <property type="entry name" value="BPL_LPL_catalytic"/>
</dbReference>
<name>A0A1H5TND9_9CLOT</name>
<dbReference type="PANTHER" id="PTHR12561">
    <property type="entry name" value="LIPOATE-PROTEIN LIGASE"/>
    <property type="match status" value="1"/>
</dbReference>
<dbReference type="GO" id="GO:0009249">
    <property type="term" value="P:protein lipoylation"/>
    <property type="evidence" value="ECO:0007669"/>
    <property type="project" value="InterPro"/>
</dbReference>
<evidence type="ECO:0000313" key="9">
    <source>
        <dbReference type="EMBL" id="SEF64372.1"/>
    </source>
</evidence>
<gene>
    <name evidence="9" type="ORF">SAMN05660865_00678</name>
</gene>
<keyword evidence="4 9" id="KW-0436">Ligase</keyword>
<dbReference type="GO" id="GO:0005737">
    <property type="term" value="C:cytoplasm"/>
    <property type="evidence" value="ECO:0007669"/>
    <property type="project" value="TreeGrafter"/>
</dbReference>
<evidence type="ECO:0000256" key="4">
    <source>
        <dbReference type="ARBA" id="ARBA00022598"/>
    </source>
</evidence>
<dbReference type="Pfam" id="PF10437">
    <property type="entry name" value="Lip_prot_lig_C"/>
    <property type="match status" value="1"/>
</dbReference>
<dbReference type="GO" id="GO:0017118">
    <property type="term" value="F:lipoyltransferase activity"/>
    <property type="evidence" value="ECO:0007669"/>
    <property type="project" value="TreeGrafter"/>
</dbReference>
<dbReference type="GO" id="GO:0005524">
    <property type="term" value="F:ATP binding"/>
    <property type="evidence" value="ECO:0007669"/>
    <property type="project" value="UniProtKB-KW"/>
</dbReference>
<comment type="pathway">
    <text evidence="1">Protein modification; protein lipoylation via exogenous pathway; protein N(6)-(lipoyl)lysine from lipoate: step 2/2.</text>
</comment>
<evidence type="ECO:0000256" key="5">
    <source>
        <dbReference type="ARBA" id="ARBA00022741"/>
    </source>
</evidence>
<dbReference type="Gene3D" id="3.30.390.50">
    <property type="entry name" value="CO dehydrogenase flavoprotein, C-terminal domain"/>
    <property type="match status" value="1"/>
</dbReference>
<dbReference type="SUPFAM" id="SSF82649">
    <property type="entry name" value="SufE/NifU"/>
    <property type="match status" value="1"/>
</dbReference>
<dbReference type="InterPro" id="IPR004562">
    <property type="entry name" value="LipoylTrfase_LipoateP_Ligase"/>
</dbReference>
<dbReference type="GO" id="GO:0016979">
    <property type="term" value="F:lipoate-protein ligase activity"/>
    <property type="evidence" value="ECO:0007669"/>
    <property type="project" value="UniProtKB-EC"/>
</dbReference>
<sequence>MVINLLYIYNKSLNPYFNLALEEYFLTKSKDEFFIIWRNDNCIVVGKNQNTLSEINIDFVKKNDISVVRRLTGGGAVFHDKGNINFTFIKNINDVNISFQEFLEPIVEFLKSLGVEAKISGRNDIVVDEKKISGNAQTIKNGRMLHHGTLLFSANLKNVSEALKVSKEKYESKGVKSVESRVTNIKSYLKNDMTVEEFMDELYRYIKNNTDIKEYILTQEDIKNIDELVRNKYSTYEWNFGNSPKFNYKNSKKFNSGIVEVYLKIEKGKIDEIKIYGDFFNVADISDIENALKGCKYEIGDIKKALKEFDFNKYFIGISLDEFCQIFETID</sequence>
<dbReference type="FunFam" id="3.30.930.10:FF:000072">
    <property type="entry name" value="Lipoate--protein ligase"/>
    <property type="match status" value="1"/>
</dbReference>
<evidence type="ECO:0000256" key="3">
    <source>
        <dbReference type="ARBA" id="ARBA00012367"/>
    </source>
</evidence>
<evidence type="ECO:0000256" key="1">
    <source>
        <dbReference type="ARBA" id="ARBA00005085"/>
    </source>
</evidence>
<proteinExistence type="predicted"/>
<keyword evidence="10" id="KW-1185">Reference proteome</keyword>
<feature type="domain" description="BPL/LPL catalytic" evidence="8">
    <location>
        <begin position="28"/>
        <end position="214"/>
    </location>
</feature>
<dbReference type="InterPro" id="IPR045864">
    <property type="entry name" value="aa-tRNA-synth_II/BPL/LPL"/>
</dbReference>
<dbReference type="PROSITE" id="PS51733">
    <property type="entry name" value="BPL_LPL_CATALYTIC"/>
    <property type="match status" value="1"/>
</dbReference>
<evidence type="ECO:0000313" key="10">
    <source>
        <dbReference type="Proteomes" id="UP000242850"/>
    </source>
</evidence>
<evidence type="ECO:0000256" key="2">
    <source>
        <dbReference type="ARBA" id="ARBA00005124"/>
    </source>
</evidence>
<evidence type="ECO:0000256" key="6">
    <source>
        <dbReference type="ARBA" id="ARBA00022840"/>
    </source>
</evidence>
<dbReference type="NCBIfam" id="TIGR00545">
    <property type="entry name" value="lipoyltrans"/>
    <property type="match status" value="1"/>
</dbReference>
<comment type="pathway">
    <text evidence="2">Protein modification; protein lipoylation via exogenous pathway; protein N(6)-(lipoyl)lysine from lipoate: step 1/2.</text>
</comment>
<organism evidence="9 10">
    <name type="scientific">Caloramator fervidus</name>
    <dbReference type="NCBI Taxonomy" id="29344"/>
    <lineage>
        <taxon>Bacteria</taxon>
        <taxon>Bacillati</taxon>
        <taxon>Bacillota</taxon>
        <taxon>Clostridia</taxon>
        <taxon>Eubacteriales</taxon>
        <taxon>Clostridiaceae</taxon>
        <taxon>Caloramator</taxon>
    </lineage>
</organism>
<evidence type="ECO:0000256" key="7">
    <source>
        <dbReference type="ARBA" id="ARBA00048037"/>
    </source>
</evidence>
<dbReference type="SUPFAM" id="SSF55681">
    <property type="entry name" value="Class II aaRS and biotin synthetases"/>
    <property type="match status" value="1"/>
</dbReference>
<dbReference type="AlphaFoldDB" id="A0A1H5TND9"/>
<dbReference type="UniPathway" id="UPA00537">
    <property type="reaction ID" value="UER00594"/>
</dbReference>